<dbReference type="AlphaFoldDB" id="A0A645IIU6"/>
<accession>A0A645IIU6</accession>
<reference evidence="1" key="1">
    <citation type="submission" date="2019-08" db="EMBL/GenBank/DDBJ databases">
        <authorList>
            <person name="Kucharzyk K."/>
            <person name="Murdoch R.W."/>
            <person name="Higgins S."/>
            <person name="Loffler F."/>
        </authorList>
    </citation>
    <scope>NUCLEOTIDE SEQUENCE</scope>
</reference>
<dbReference type="EMBL" id="VSSQ01115224">
    <property type="protein sequence ID" value="MPN50762.1"/>
    <property type="molecule type" value="Genomic_DNA"/>
</dbReference>
<comment type="caution">
    <text evidence="1">The sequence shown here is derived from an EMBL/GenBank/DDBJ whole genome shotgun (WGS) entry which is preliminary data.</text>
</comment>
<name>A0A645IIU6_9ZZZZ</name>
<evidence type="ECO:0000313" key="1">
    <source>
        <dbReference type="EMBL" id="MPN50762.1"/>
    </source>
</evidence>
<protein>
    <submittedName>
        <fullName evidence="1">Uncharacterized protein</fullName>
    </submittedName>
</protein>
<proteinExistence type="predicted"/>
<organism evidence="1">
    <name type="scientific">bioreactor metagenome</name>
    <dbReference type="NCBI Taxonomy" id="1076179"/>
    <lineage>
        <taxon>unclassified sequences</taxon>
        <taxon>metagenomes</taxon>
        <taxon>ecological metagenomes</taxon>
    </lineage>
</organism>
<gene>
    <name evidence="1" type="ORF">SDC9_198395</name>
</gene>
<sequence length="69" mass="8304">METKFRKSKMTTCINKDVRVVVDFENFLIKVYESGKIKNEIDFLMESFSLDEYFELLERLRIKFNNVAV</sequence>